<comment type="caution">
    <text evidence="2">The sequence shown here is derived from an EMBL/GenBank/DDBJ whole genome shotgun (WGS) entry which is preliminary data.</text>
</comment>
<feature type="transmembrane region" description="Helical" evidence="1">
    <location>
        <begin position="66"/>
        <end position="85"/>
    </location>
</feature>
<keyword evidence="1" id="KW-0472">Membrane</keyword>
<protein>
    <submittedName>
        <fullName evidence="2">Uncharacterized protein</fullName>
    </submittedName>
</protein>
<name>A0AAV1XI70_LUPLU</name>
<proteinExistence type="predicted"/>
<evidence type="ECO:0000256" key="1">
    <source>
        <dbReference type="SAM" id="Phobius"/>
    </source>
</evidence>
<keyword evidence="1" id="KW-1133">Transmembrane helix</keyword>
<dbReference type="EMBL" id="CAXHTB010000015">
    <property type="protein sequence ID" value="CAL0321217.1"/>
    <property type="molecule type" value="Genomic_DNA"/>
</dbReference>
<evidence type="ECO:0000313" key="3">
    <source>
        <dbReference type="Proteomes" id="UP001497480"/>
    </source>
</evidence>
<keyword evidence="1" id="KW-0812">Transmembrane</keyword>
<sequence>MIEKSRDRFLGVTIVGRGSHTPRNGLIYYIWDDGIPLVAPTKYYLCNRLVFLRGYGMVYSYVNPSFSFLVSVFLYSLVFFIMLVHTTPTSLLLKRSFLNHGMNLTAIREIDMQRHGSIVTSTSYSTQARRYYIKRQNCCL</sequence>
<gene>
    <name evidence="2" type="ORF">LLUT_LOCUS22277</name>
</gene>
<dbReference type="AlphaFoldDB" id="A0AAV1XI70"/>
<dbReference type="Proteomes" id="UP001497480">
    <property type="component" value="Unassembled WGS sequence"/>
</dbReference>
<organism evidence="2 3">
    <name type="scientific">Lupinus luteus</name>
    <name type="common">European yellow lupine</name>
    <dbReference type="NCBI Taxonomy" id="3873"/>
    <lineage>
        <taxon>Eukaryota</taxon>
        <taxon>Viridiplantae</taxon>
        <taxon>Streptophyta</taxon>
        <taxon>Embryophyta</taxon>
        <taxon>Tracheophyta</taxon>
        <taxon>Spermatophyta</taxon>
        <taxon>Magnoliopsida</taxon>
        <taxon>eudicotyledons</taxon>
        <taxon>Gunneridae</taxon>
        <taxon>Pentapetalae</taxon>
        <taxon>rosids</taxon>
        <taxon>fabids</taxon>
        <taxon>Fabales</taxon>
        <taxon>Fabaceae</taxon>
        <taxon>Papilionoideae</taxon>
        <taxon>50 kb inversion clade</taxon>
        <taxon>genistoids sensu lato</taxon>
        <taxon>core genistoids</taxon>
        <taxon>Genisteae</taxon>
        <taxon>Lupinus</taxon>
    </lineage>
</organism>
<accession>A0AAV1XI70</accession>
<keyword evidence="3" id="KW-1185">Reference proteome</keyword>
<reference evidence="2 3" key="1">
    <citation type="submission" date="2024-03" db="EMBL/GenBank/DDBJ databases">
        <authorList>
            <person name="Martinez-Hernandez J."/>
        </authorList>
    </citation>
    <scope>NUCLEOTIDE SEQUENCE [LARGE SCALE GENOMIC DNA]</scope>
</reference>
<evidence type="ECO:0000313" key="2">
    <source>
        <dbReference type="EMBL" id="CAL0321217.1"/>
    </source>
</evidence>